<gene>
    <name evidence="16" type="ORF">O181_025667</name>
</gene>
<reference evidence="16" key="1">
    <citation type="submission" date="2021-03" db="EMBL/GenBank/DDBJ databases">
        <title>Draft genome sequence of rust myrtle Austropuccinia psidii MF-1, a brazilian biotype.</title>
        <authorList>
            <person name="Quecine M.C."/>
            <person name="Pachon D.M.R."/>
            <person name="Bonatelli M.L."/>
            <person name="Correr F.H."/>
            <person name="Franceschini L.M."/>
            <person name="Leite T.F."/>
            <person name="Margarido G.R.A."/>
            <person name="Almeida C.A."/>
            <person name="Ferrarezi J.A."/>
            <person name="Labate C.A."/>
        </authorList>
    </citation>
    <scope>NUCLEOTIDE SEQUENCE</scope>
    <source>
        <strain evidence="16">MF-1</strain>
    </source>
</reference>
<sequence>MIVQDIPFSTKISGTILSIGRLCRAGVIPFFDALLLSLLVFNVLVTTTFLNDCWWIYVVSREGTIGSAAETSSPRFFEMNPVSLPNATTLSLREWHEQLGHACDKVVISFLKQHVPTFDIKTWQTFYCPVCTKAKSTHQLARARMDIPKQEPLDLLVSDVLGPFEENAQGFRYLLTLRDHVSTYSIVYPLKSRSDAPAAILDAIKQLQVRTGITPKALWTNNAWEFTSASFANSLAALGITFCHKRTAKRNASTGPWVTWVGR</sequence>
<dbReference type="Pfam" id="PF00665">
    <property type="entry name" value="rve"/>
    <property type="match status" value="1"/>
</dbReference>
<evidence type="ECO:0000259" key="15">
    <source>
        <dbReference type="PROSITE" id="PS50994"/>
    </source>
</evidence>
<dbReference type="GO" id="GO:0006310">
    <property type="term" value="P:DNA recombination"/>
    <property type="evidence" value="ECO:0007669"/>
    <property type="project" value="UniProtKB-KW"/>
</dbReference>
<dbReference type="Gene3D" id="3.30.420.10">
    <property type="entry name" value="Ribonuclease H-like superfamily/Ribonuclease H"/>
    <property type="match status" value="1"/>
</dbReference>
<evidence type="ECO:0000256" key="2">
    <source>
        <dbReference type="ARBA" id="ARBA00022695"/>
    </source>
</evidence>
<comment type="catalytic activity">
    <reaction evidence="14">
        <text>DNA(n) + a 2'-deoxyribonucleoside 5'-triphosphate = DNA(n+1) + diphosphate</text>
        <dbReference type="Rhea" id="RHEA:22508"/>
        <dbReference type="Rhea" id="RHEA-COMP:17339"/>
        <dbReference type="Rhea" id="RHEA-COMP:17340"/>
        <dbReference type="ChEBI" id="CHEBI:33019"/>
        <dbReference type="ChEBI" id="CHEBI:61560"/>
        <dbReference type="ChEBI" id="CHEBI:173112"/>
        <dbReference type="EC" id="2.7.7.7"/>
    </reaction>
</comment>
<accession>A0A9Q3H035</accession>
<dbReference type="GO" id="GO:0003964">
    <property type="term" value="F:RNA-directed DNA polymerase activity"/>
    <property type="evidence" value="ECO:0007669"/>
    <property type="project" value="UniProtKB-KW"/>
</dbReference>
<dbReference type="InterPro" id="IPR039537">
    <property type="entry name" value="Retrotran_Ty1/copia-like"/>
</dbReference>
<dbReference type="InterPro" id="IPR036397">
    <property type="entry name" value="RNaseH_sf"/>
</dbReference>
<keyword evidence="4" id="KW-0479">Metal-binding</keyword>
<evidence type="ECO:0000256" key="7">
    <source>
        <dbReference type="ARBA" id="ARBA00022842"/>
    </source>
</evidence>
<keyword evidence="7" id="KW-0460">Magnesium</keyword>
<keyword evidence="5" id="KW-0255">Endonuclease</keyword>
<evidence type="ECO:0000256" key="10">
    <source>
        <dbReference type="ARBA" id="ARBA00022918"/>
    </source>
</evidence>
<dbReference type="Proteomes" id="UP000765509">
    <property type="component" value="Unassembled WGS sequence"/>
</dbReference>
<keyword evidence="2" id="KW-0548">Nucleotidyltransferase</keyword>
<evidence type="ECO:0000256" key="6">
    <source>
        <dbReference type="ARBA" id="ARBA00022801"/>
    </source>
</evidence>
<dbReference type="GO" id="GO:0003887">
    <property type="term" value="F:DNA-directed DNA polymerase activity"/>
    <property type="evidence" value="ECO:0007669"/>
    <property type="project" value="UniProtKB-KW"/>
</dbReference>
<evidence type="ECO:0000256" key="9">
    <source>
        <dbReference type="ARBA" id="ARBA00022908"/>
    </source>
</evidence>
<keyword evidence="11" id="KW-0239">DNA-directed DNA polymerase</keyword>
<dbReference type="EMBL" id="AVOT02008414">
    <property type="protein sequence ID" value="MBW0485952.1"/>
    <property type="molecule type" value="Genomic_DNA"/>
</dbReference>
<evidence type="ECO:0000313" key="16">
    <source>
        <dbReference type="EMBL" id="MBW0485952.1"/>
    </source>
</evidence>
<organism evidence="16 17">
    <name type="scientific">Austropuccinia psidii MF-1</name>
    <dbReference type="NCBI Taxonomy" id="1389203"/>
    <lineage>
        <taxon>Eukaryota</taxon>
        <taxon>Fungi</taxon>
        <taxon>Dikarya</taxon>
        <taxon>Basidiomycota</taxon>
        <taxon>Pucciniomycotina</taxon>
        <taxon>Pucciniomycetes</taxon>
        <taxon>Pucciniales</taxon>
        <taxon>Sphaerophragmiaceae</taxon>
        <taxon>Austropuccinia</taxon>
    </lineage>
</organism>
<dbReference type="GO" id="GO:0005634">
    <property type="term" value="C:nucleus"/>
    <property type="evidence" value="ECO:0007669"/>
    <property type="project" value="UniProtKB-ARBA"/>
</dbReference>
<dbReference type="GO" id="GO:0015074">
    <property type="term" value="P:DNA integration"/>
    <property type="evidence" value="ECO:0007669"/>
    <property type="project" value="UniProtKB-KW"/>
</dbReference>
<dbReference type="AlphaFoldDB" id="A0A9Q3H035"/>
<keyword evidence="17" id="KW-1185">Reference proteome</keyword>
<feature type="domain" description="Integrase catalytic" evidence="15">
    <location>
        <begin position="148"/>
        <end position="240"/>
    </location>
</feature>
<evidence type="ECO:0000256" key="3">
    <source>
        <dbReference type="ARBA" id="ARBA00022722"/>
    </source>
</evidence>
<dbReference type="PANTHER" id="PTHR42648:SF11">
    <property type="entry name" value="TRANSPOSON TY4-P GAG-POL POLYPROTEIN"/>
    <property type="match status" value="1"/>
</dbReference>
<evidence type="ECO:0000256" key="12">
    <source>
        <dbReference type="ARBA" id="ARBA00023172"/>
    </source>
</evidence>
<evidence type="ECO:0000256" key="1">
    <source>
        <dbReference type="ARBA" id="ARBA00022578"/>
    </source>
</evidence>
<keyword evidence="3" id="KW-0540">Nuclease</keyword>
<dbReference type="SUPFAM" id="SSF53098">
    <property type="entry name" value="Ribonuclease H-like"/>
    <property type="match status" value="1"/>
</dbReference>
<keyword evidence="1" id="KW-0815">Transposition</keyword>
<keyword evidence="6" id="KW-0378">Hydrolase</keyword>
<keyword evidence="8" id="KW-0694">RNA-binding</keyword>
<evidence type="ECO:0000256" key="4">
    <source>
        <dbReference type="ARBA" id="ARBA00022723"/>
    </source>
</evidence>
<evidence type="ECO:0000313" key="17">
    <source>
        <dbReference type="Proteomes" id="UP000765509"/>
    </source>
</evidence>
<protein>
    <recommendedName>
        <fullName evidence="15">Integrase catalytic domain-containing protein</fullName>
    </recommendedName>
</protein>
<evidence type="ECO:0000256" key="13">
    <source>
        <dbReference type="ARBA" id="ARBA00048173"/>
    </source>
</evidence>
<dbReference type="GO" id="GO:0046872">
    <property type="term" value="F:metal ion binding"/>
    <property type="evidence" value="ECO:0007669"/>
    <property type="project" value="UniProtKB-KW"/>
</dbReference>
<evidence type="ECO:0000256" key="5">
    <source>
        <dbReference type="ARBA" id="ARBA00022759"/>
    </source>
</evidence>
<dbReference type="GO" id="GO:0004519">
    <property type="term" value="F:endonuclease activity"/>
    <property type="evidence" value="ECO:0007669"/>
    <property type="project" value="UniProtKB-KW"/>
</dbReference>
<evidence type="ECO:0000256" key="8">
    <source>
        <dbReference type="ARBA" id="ARBA00022884"/>
    </source>
</evidence>
<dbReference type="GO" id="GO:0003723">
    <property type="term" value="F:RNA binding"/>
    <property type="evidence" value="ECO:0007669"/>
    <property type="project" value="UniProtKB-KW"/>
</dbReference>
<keyword evidence="10" id="KW-0695">RNA-directed DNA polymerase</keyword>
<name>A0A9Q3H035_9BASI</name>
<keyword evidence="12" id="KW-0233">DNA recombination</keyword>
<dbReference type="OrthoDB" id="7691805at2759"/>
<dbReference type="GO" id="GO:0016787">
    <property type="term" value="F:hydrolase activity"/>
    <property type="evidence" value="ECO:0007669"/>
    <property type="project" value="UniProtKB-KW"/>
</dbReference>
<keyword evidence="9" id="KW-0229">DNA integration</keyword>
<evidence type="ECO:0000256" key="14">
    <source>
        <dbReference type="ARBA" id="ARBA00049244"/>
    </source>
</evidence>
<comment type="caution">
    <text evidence="16">The sequence shown here is derived from an EMBL/GenBank/DDBJ whole genome shotgun (WGS) entry which is preliminary data.</text>
</comment>
<dbReference type="InterPro" id="IPR001584">
    <property type="entry name" value="Integrase_cat-core"/>
</dbReference>
<evidence type="ECO:0000256" key="11">
    <source>
        <dbReference type="ARBA" id="ARBA00022932"/>
    </source>
</evidence>
<dbReference type="GO" id="GO:0032196">
    <property type="term" value="P:transposition"/>
    <property type="evidence" value="ECO:0007669"/>
    <property type="project" value="UniProtKB-KW"/>
</dbReference>
<comment type="catalytic activity">
    <reaction evidence="13">
        <text>DNA(n) + a 2'-deoxyribonucleoside 5'-triphosphate = DNA(n+1) + diphosphate</text>
        <dbReference type="Rhea" id="RHEA:22508"/>
        <dbReference type="Rhea" id="RHEA-COMP:17339"/>
        <dbReference type="Rhea" id="RHEA-COMP:17340"/>
        <dbReference type="ChEBI" id="CHEBI:33019"/>
        <dbReference type="ChEBI" id="CHEBI:61560"/>
        <dbReference type="ChEBI" id="CHEBI:173112"/>
        <dbReference type="EC" id="2.7.7.49"/>
    </reaction>
</comment>
<dbReference type="InterPro" id="IPR012337">
    <property type="entry name" value="RNaseH-like_sf"/>
</dbReference>
<dbReference type="PROSITE" id="PS50994">
    <property type="entry name" value="INTEGRASE"/>
    <property type="match status" value="1"/>
</dbReference>
<keyword evidence="11" id="KW-0808">Transferase</keyword>
<proteinExistence type="predicted"/>
<dbReference type="PANTHER" id="PTHR42648">
    <property type="entry name" value="TRANSPOSASE, PUTATIVE-RELATED"/>
    <property type="match status" value="1"/>
</dbReference>